<dbReference type="OrthoDB" id="3942268at2759"/>
<gene>
    <name evidence="1" type="ORF">AWRI4233_LOCUS5510</name>
</gene>
<protein>
    <submittedName>
        <fullName evidence="1">Uncharacterized protein</fullName>
    </submittedName>
</protein>
<sequence>MSSSSIRPRASMSASVTYEWLWCDDHVKITQWFLTQPRLTYKQFYASFINFANRVWELSRQQERAPLEGLEKFIVELLQKERISADGLLTALQEYSAGLGEGKARWKENGLVAFSEGLSKLSIFACPLRPSPQNTPHALFHRTSPTPVVQVSCNLYLFRRRIASL</sequence>
<accession>A0A9N8JZL4</accession>
<dbReference type="AlphaFoldDB" id="A0A9N8JZL4"/>
<dbReference type="Proteomes" id="UP000714618">
    <property type="component" value="Unassembled WGS sequence"/>
</dbReference>
<evidence type="ECO:0000313" key="1">
    <source>
        <dbReference type="EMBL" id="CAD0096197.1"/>
    </source>
</evidence>
<proteinExistence type="predicted"/>
<organism evidence="1 2">
    <name type="scientific">Aureobasidium mustum</name>
    <dbReference type="NCBI Taxonomy" id="2773714"/>
    <lineage>
        <taxon>Eukaryota</taxon>
        <taxon>Fungi</taxon>
        <taxon>Dikarya</taxon>
        <taxon>Ascomycota</taxon>
        <taxon>Pezizomycotina</taxon>
        <taxon>Dothideomycetes</taxon>
        <taxon>Dothideomycetidae</taxon>
        <taxon>Dothideales</taxon>
        <taxon>Saccotheciaceae</taxon>
        <taxon>Aureobasidium</taxon>
    </lineage>
</organism>
<reference evidence="1" key="1">
    <citation type="submission" date="2020-06" db="EMBL/GenBank/DDBJ databases">
        <authorList>
            <person name="Onetto C."/>
        </authorList>
    </citation>
    <scope>NUCLEOTIDE SEQUENCE</scope>
</reference>
<name>A0A9N8JZL4_9PEZI</name>
<comment type="caution">
    <text evidence="1">The sequence shown here is derived from an EMBL/GenBank/DDBJ whole genome shotgun (WGS) entry which is preliminary data.</text>
</comment>
<dbReference type="EMBL" id="CAIJEO010000007">
    <property type="protein sequence ID" value="CAD0096197.1"/>
    <property type="molecule type" value="Genomic_DNA"/>
</dbReference>
<keyword evidence="2" id="KW-1185">Reference proteome</keyword>
<evidence type="ECO:0000313" key="2">
    <source>
        <dbReference type="Proteomes" id="UP000714618"/>
    </source>
</evidence>